<proteinExistence type="predicted"/>
<feature type="transmembrane region" description="Helical" evidence="1">
    <location>
        <begin position="12"/>
        <end position="36"/>
    </location>
</feature>
<evidence type="ECO:0000313" key="2">
    <source>
        <dbReference type="EMBL" id="QEC76800.1"/>
    </source>
</evidence>
<dbReference type="OrthoDB" id="894278at2"/>
<feature type="transmembrane region" description="Helical" evidence="1">
    <location>
        <begin position="224"/>
        <end position="244"/>
    </location>
</feature>
<organism evidence="2 3">
    <name type="scientific">Mucilaginibacter ginsenosidivorax</name>
    <dbReference type="NCBI Taxonomy" id="862126"/>
    <lineage>
        <taxon>Bacteria</taxon>
        <taxon>Pseudomonadati</taxon>
        <taxon>Bacteroidota</taxon>
        <taxon>Sphingobacteriia</taxon>
        <taxon>Sphingobacteriales</taxon>
        <taxon>Sphingobacteriaceae</taxon>
        <taxon>Mucilaginibacter</taxon>
    </lineage>
</organism>
<feature type="transmembrane region" description="Helical" evidence="1">
    <location>
        <begin position="250"/>
        <end position="272"/>
    </location>
</feature>
<accession>A0A5B8VYU5</accession>
<dbReference type="Proteomes" id="UP000321362">
    <property type="component" value="Chromosome"/>
</dbReference>
<feature type="transmembrane region" description="Helical" evidence="1">
    <location>
        <begin position="62"/>
        <end position="79"/>
    </location>
</feature>
<dbReference type="KEGG" id="mgk:FSB76_12900"/>
<gene>
    <name evidence="2" type="ORF">FSB76_12900</name>
</gene>
<feature type="transmembrane region" description="Helical" evidence="1">
    <location>
        <begin position="158"/>
        <end position="183"/>
    </location>
</feature>
<keyword evidence="3" id="KW-1185">Reference proteome</keyword>
<keyword evidence="1" id="KW-0472">Membrane</keyword>
<evidence type="ECO:0000313" key="3">
    <source>
        <dbReference type="Proteomes" id="UP000321362"/>
    </source>
</evidence>
<sequence length="285" mass="32908">MKPTLLLPHYFKIIGVVMAIPGFILGTLFQFGHYVIPFLSYGPVRRSGFFLATGHDNFTDEVATTLLIGGLLFIGFSKFKDESAQIYKLRLNALYWAVLVHLFLMMTLIIIFLSGIFRWHNSVVSDIVINYNLLFLLIIFIARLYYLRTKGVMGQPFYLPYLPFNIVGKWLTLIFLIGAITLIALSRWNIKVPEITRYLIFPFTLIWIASKGKNEDNIKESIRLKAMLISVYIVYGLLIVLTWVLYSVDYWVALLLGLVALQLVFIVTFELMRFKAPRSIQHLHI</sequence>
<feature type="transmembrane region" description="Helical" evidence="1">
    <location>
        <begin position="91"/>
        <end position="117"/>
    </location>
</feature>
<dbReference type="EMBL" id="CP042437">
    <property type="protein sequence ID" value="QEC76800.1"/>
    <property type="molecule type" value="Genomic_DNA"/>
</dbReference>
<protein>
    <submittedName>
        <fullName evidence="2">Uncharacterized protein</fullName>
    </submittedName>
</protein>
<feature type="transmembrane region" description="Helical" evidence="1">
    <location>
        <begin position="129"/>
        <end position="146"/>
    </location>
</feature>
<feature type="transmembrane region" description="Helical" evidence="1">
    <location>
        <begin position="195"/>
        <end position="212"/>
    </location>
</feature>
<keyword evidence="1" id="KW-0812">Transmembrane</keyword>
<keyword evidence="1" id="KW-1133">Transmembrane helix</keyword>
<name>A0A5B8VYU5_9SPHI</name>
<dbReference type="RefSeq" id="WP_147053968.1">
    <property type="nucleotide sequence ID" value="NZ_CP042437.1"/>
</dbReference>
<reference evidence="2 3" key="1">
    <citation type="journal article" date="2013" name="J. Microbiol.">
        <title>Mucilaginibacter ginsenosidivorax sp. nov., with ginsenoside converting activity isolated from sediment.</title>
        <authorList>
            <person name="Kim J.K."/>
            <person name="Choi T.E."/>
            <person name="Liu Q.M."/>
            <person name="Park H.Y."/>
            <person name="Yi T.H."/>
            <person name="Yoon M.H."/>
            <person name="Kim S.C."/>
            <person name="Im W.T."/>
        </authorList>
    </citation>
    <scope>NUCLEOTIDE SEQUENCE [LARGE SCALE GENOMIC DNA]</scope>
    <source>
        <strain evidence="2 3">KHI28</strain>
    </source>
</reference>
<evidence type="ECO:0000256" key="1">
    <source>
        <dbReference type="SAM" id="Phobius"/>
    </source>
</evidence>
<dbReference type="AlphaFoldDB" id="A0A5B8VYU5"/>